<dbReference type="Proteomes" id="UP001246372">
    <property type="component" value="Unassembled WGS sequence"/>
</dbReference>
<accession>A0ABU3PIS2</accession>
<dbReference type="EMBL" id="JAVXZY010000015">
    <property type="protein sequence ID" value="MDT9002354.1"/>
    <property type="molecule type" value="Genomic_DNA"/>
</dbReference>
<evidence type="ECO:0000256" key="1">
    <source>
        <dbReference type="SAM" id="MobiDB-lite"/>
    </source>
</evidence>
<comment type="caution">
    <text evidence="2">The sequence shown here is derived from an EMBL/GenBank/DDBJ whole genome shotgun (WGS) entry which is preliminary data.</text>
</comment>
<proteinExistence type="predicted"/>
<sequence length="60" mass="6955">MPQYTAPRAQNRGLLKPRNPLVAPSLMRKSGRHQGGNQRHAQRRELEQQLQSLDRLERSP</sequence>
<evidence type="ECO:0000313" key="2">
    <source>
        <dbReference type="EMBL" id="MDT9002354.1"/>
    </source>
</evidence>
<protein>
    <submittedName>
        <fullName evidence="2">Uncharacterized protein</fullName>
    </submittedName>
</protein>
<reference evidence="2" key="1">
    <citation type="submission" date="2023-09" db="EMBL/GenBank/DDBJ databases">
        <title>Paucibacter sp. APW11 Genome sequencing and assembly.</title>
        <authorList>
            <person name="Kim I."/>
        </authorList>
    </citation>
    <scope>NUCLEOTIDE SEQUENCE</scope>
    <source>
        <strain evidence="2">APW11</strain>
    </source>
</reference>
<keyword evidence="3" id="KW-1185">Reference proteome</keyword>
<organism evidence="2 3">
    <name type="scientific">Roseateles aquae</name>
    <dbReference type="NCBI Taxonomy" id="3077235"/>
    <lineage>
        <taxon>Bacteria</taxon>
        <taxon>Pseudomonadati</taxon>
        <taxon>Pseudomonadota</taxon>
        <taxon>Betaproteobacteria</taxon>
        <taxon>Burkholderiales</taxon>
        <taxon>Sphaerotilaceae</taxon>
        <taxon>Roseateles</taxon>
    </lineage>
</organism>
<gene>
    <name evidence="2" type="ORF">RQP53_23940</name>
</gene>
<dbReference type="RefSeq" id="WP_315653251.1">
    <property type="nucleotide sequence ID" value="NZ_JAVXZY010000015.1"/>
</dbReference>
<name>A0ABU3PIS2_9BURK</name>
<evidence type="ECO:0000313" key="3">
    <source>
        <dbReference type="Proteomes" id="UP001246372"/>
    </source>
</evidence>
<feature type="region of interest" description="Disordered" evidence="1">
    <location>
        <begin position="1"/>
        <end position="60"/>
    </location>
</feature>